<evidence type="ECO:0000313" key="6">
    <source>
        <dbReference type="EMBL" id="MDR5868124.1"/>
    </source>
</evidence>
<keyword evidence="7" id="KW-1185">Reference proteome</keyword>
<comment type="caution">
    <text evidence="6">The sequence shown here is derived from an EMBL/GenBank/DDBJ whole genome shotgun (WGS) entry which is preliminary data.</text>
</comment>
<reference evidence="6 7" key="1">
    <citation type="submission" date="2023-04" db="EMBL/GenBank/DDBJ databases">
        <title>A long-awaited taxogenomic arrangement of the family Halomonadaceae.</title>
        <authorList>
            <person name="De La Haba R."/>
            <person name="Chuvochina M."/>
            <person name="Wittouck S."/>
            <person name="Arahal D.R."/>
            <person name="Sanchez-Porro C."/>
            <person name="Hugenholtz P."/>
            <person name="Ventosa A."/>
        </authorList>
    </citation>
    <scope>NUCLEOTIDE SEQUENCE [LARGE SCALE GENOMIC DNA]</scope>
    <source>
        <strain evidence="6 7">DSM 23530</strain>
    </source>
</reference>
<keyword evidence="1" id="KW-0479">Metal-binding</keyword>
<proteinExistence type="predicted"/>
<sequence>MADNADIATEMMERRMEGALAHHRLPSAQAENDECEECGDEIPAARRQAAPWATTCIECQSIREGRNKHVRQAL</sequence>
<dbReference type="EMBL" id="JARWAK010000014">
    <property type="protein sequence ID" value="MDR5868124.1"/>
    <property type="molecule type" value="Genomic_DNA"/>
</dbReference>
<dbReference type="PRINTS" id="PR00618">
    <property type="entry name" value="DKSAZNFINGER"/>
</dbReference>
<dbReference type="InterPro" id="IPR012783">
    <property type="entry name" value="Znf_C4_TraR"/>
</dbReference>
<feature type="zinc finger region" description="dksA C4-type" evidence="4">
    <location>
        <begin position="35"/>
        <end position="59"/>
    </location>
</feature>
<gene>
    <name evidence="6" type="ORF">QC818_15135</name>
</gene>
<evidence type="ECO:0000259" key="5">
    <source>
        <dbReference type="Pfam" id="PF01258"/>
    </source>
</evidence>
<evidence type="ECO:0000313" key="7">
    <source>
        <dbReference type="Proteomes" id="UP001264519"/>
    </source>
</evidence>
<dbReference type="Proteomes" id="UP001264519">
    <property type="component" value="Unassembled WGS sequence"/>
</dbReference>
<organism evidence="6 7">
    <name type="scientific">Halomonas koreensis</name>
    <dbReference type="NCBI Taxonomy" id="245385"/>
    <lineage>
        <taxon>Bacteria</taxon>
        <taxon>Pseudomonadati</taxon>
        <taxon>Pseudomonadota</taxon>
        <taxon>Gammaproteobacteria</taxon>
        <taxon>Oceanospirillales</taxon>
        <taxon>Halomonadaceae</taxon>
        <taxon>Halomonas</taxon>
    </lineage>
</organism>
<dbReference type="InterPro" id="IPR000962">
    <property type="entry name" value="Znf_DskA_TraR"/>
</dbReference>
<dbReference type="InterPro" id="IPR020460">
    <property type="entry name" value="Znf_C4-type_bac"/>
</dbReference>
<evidence type="ECO:0000256" key="3">
    <source>
        <dbReference type="ARBA" id="ARBA00022833"/>
    </source>
</evidence>
<keyword evidence="2" id="KW-0863">Zinc-finger</keyword>
<dbReference type="Pfam" id="PF01258">
    <property type="entry name" value="zf-dskA_traR"/>
    <property type="match status" value="1"/>
</dbReference>
<keyword evidence="3" id="KW-0862">Zinc</keyword>
<dbReference type="PANTHER" id="PTHR38777">
    <property type="entry name" value="FELS-2 PROPHAGE PROTEIN"/>
    <property type="match status" value="1"/>
</dbReference>
<dbReference type="SUPFAM" id="SSF57716">
    <property type="entry name" value="Glucocorticoid receptor-like (DNA-binding domain)"/>
    <property type="match status" value="1"/>
</dbReference>
<evidence type="ECO:0000256" key="1">
    <source>
        <dbReference type="ARBA" id="ARBA00022723"/>
    </source>
</evidence>
<protein>
    <submittedName>
        <fullName evidence="6">TraR/DksA C4-type zinc finger protein</fullName>
    </submittedName>
</protein>
<evidence type="ECO:0000256" key="4">
    <source>
        <dbReference type="PROSITE-ProRule" id="PRU00510"/>
    </source>
</evidence>
<dbReference type="InterPro" id="IPR020458">
    <property type="entry name" value="Znf_DskA_TraR_CS"/>
</dbReference>
<evidence type="ECO:0000256" key="2">
    <source>
        <dbReference type="ARBA" id="ARBA00022771"/>
    </source>
</evidence>
<dbReference type="PROSITE" id="PS51128">
    <property type="entry name" value="ZF_DKSA_2"/>
    <property type="match status" value="1"/>
</dbReference>
<dbReference type="NCBIfam" id="TIGR02419">
    <property type="entry name" value="C4_traR_proteo"/>
    <property type="match status" value="1"/>
</dbReference>
<name>A0ABU1G596_9GAMM</name>
<dbReference type="PROSITE" id="PS01102">
    <property type="entry name" value="ZF_DKSA_1"/>
    <property type="match status" value="1"/>
</dbReference>
<dbReference type="RefSeq" id="WP_309653700.1">
    <property type="nucleotide sequence ID" value="NZ_JARWAK010000014.1"/>
</dbReference>
<dbReference type="PANTHER" id="PTHR38777:SF1">
    <property type="entry name" value="DNAK SUPPRESSOR PROTEIN"/>
    <property type="match status" value="1"/>
</dbReference>
<accession>A0ABU1G596</accession>
<dbReference type="Gene3D" id="1.20.120.910">
    <property type="entry name" value="DksA, coiled-coil domain"/>
    <property type="match status" value="1"/>
</dbReference>
<feature type="domain" description="Zinc finger DksA/TraR C4-type" evidence="5">
    <location>
        <begin position="35"/>
        <end position="64"/>
    </location>
</feature>